<keyword evidence="2" id="KW-1185">Reference proteome</keyword>
<evidence type="ECO:0000313" key="1">
    <source>
        <dbReference type="EMBL" id="AHI22246.1"/>
    </source>
</evidence>
<dbReference type="KEGG" id="cvt:B843_04285"/>
<reference evidence="1 2" key="1">
    <citation type="submission" date="2013-02" db="EMBL/GenBank/DDBJ databases">
        <title>The complete genome sequence of Corynebacterium vitaeruminis DSM 20294.</title>
        <authorList>
            <person name="Ruckert C."/>
            <person name="Albersmeier A."/>
            <person name="Kalinowski J."/>
        </authorList>
    </citation>
    <scope>NUCLEOTIDE SEQUENCE [LARGE SCALE GENOMIC DNA]</scope>
    <source>
        <strain evidence="2">ATCC 10234</strain>
    </source>
</reference>
<gene>
    <name evidence="1" type="ORF">B843_04285</name>
</gene>
<dbReference type="Proteomes" id="UP000019222">
    <property type="component" value="Chromosome"/>
</dbReference>
<evidence type="ECO:0000313" key="2">
    <source>
        <dbReference type="Proteomes" id="UP000019222"/>
    </source>
</evidence>
<name>W5XYZ4_9CORY</name>
<sequence length="91" mass="10417">MLRPKVKDRSTDGVALKTLRGYSGGRLRPTQRRLRVTWIVGLLNDFIPDTAICAAAGIQELRSFEKYRPKPDGAWLMTFRRQFHEDVGWAG</sequence>
<accession>W5XYZ4</accession>
<proteinExistence type="predicted"/>
<dbReference type="HOGENOM" id="CLU_2421956_0_0_11"/>
<dbReference type="AlphaFoldDB" id="W5XYZ4"/>
<protein>
    <submittedName>
        <fullName evidence="1">Putative phage integrase</fullName>
    </submittedName>
</protein>
<dbReference type="EMBL" id="CP004353">
    <property type="protein sequence ID" value="AHI22246.1"/>
    <property type="molecule type" value="Genomic_DNA"/>
</dbReference>
<organism evidence="1 2">
    <name type="scientific">Corynebacterium vitaeruminis DSM 20294</name>
    <dbReference type="NCBI Taxonomy" id="1224164"/>
    <lineage>
        <taxon>Bacteria</taxon>
        <taxon>Bacillati</taxon>
        <taxon>Actinomycetota</taxon>
        <taxon>Actinomycetes</taxon>
        <taxon>Mycobacteriales</taxon>
        <taxon>Corynebacteriaceae</taxon>
        <taxon>Corynebacterium</taxon>
    </lineage>
</organism>